<feature type="compositionally biased region" description="Basic and acidic residues" evidence="1">
    <location>
        <begin position="1"/>
        <end position="13"/>
    </location>
</feature>
<protein>
    <submittedName>
        <fullName evidence="2">Uncharacterized protein</fullName>
    </submittedName>
</protein>
<gene>
    <name evidence="2" type="ORF">PF002_g22876</name>
</gene>
<accession>A0A6A3X6V5</accession>
<sequence length="151" mass="16164">MRCRHEVTCDNARRHSSPRKKRSEPGENGGPVGDERNEAADEVTHAAHPEKLNGEMYRCGAPKNVGEEDGVRNGNAGRTRLDGVHTSDAWQDWTGSGTGTRTETGTGRKRALEAQVPPSGALVARSPKHAVVGWGSPEQALAQPIITLPPT</sequence>
<feature type="region of interest" description="Disordered" evidence="1">
    <location>
        <begin position="1"/>
        <end position="121"/>
    </location>
</feature>
<organism evidence="2 3">
    <name type="scientific">Phytophthora fragariae</name>
    <dbReference type="NCBI Taxonomy" id="53985"/>
    <lineage>
        <taxon>Eukaryota</taxon>
        <taxon>Sar</taxon>
        <taxon>Stramenopiles</taxon>
        <taxon>Oomycota</taxon>
        <taxon>Peronosporomycetes</taxon>
        <taxon>Peronosporales</taxon>
        <taxon>Peronosporaceae</taxon>
        <taxon>Phytophthora</taxon>
    </lineage>
</organism>
<dbReference type="AlphaFoldDB" id="A0A6A3X6V5"/>
<dbReference type="Proteomes" id="UP000440367">
    <property type="component" value="Unassembled WGS sequence"/>
</dbReference>
<feature type="compositionally biased region" description="Basic and acidic residues" evidence="1">
    <location>
        <begin position="33"/>
        <end position="53"/>
    </location>
</feature>
<evidence type="ECO:0000313" key="3">
    <source>
        <dbReference type="Proteomes" id="UP000440367"/>
    </source>
</evidence>
<evidence type="ECO:0000313" key="2">
    <source>
        <dbReference type="EMBL" id="KAE9197001.1"/>
    </source>
</evidence>
<proteinExistence type="predicted"/>
<dbReference type="EMBL" id="QXGD01001898">
    <property type="protein sequence ID" value="KAE9197001.1"/>
    <property type="molecule type" value="Genomic_DNA"/>
</dbReference>
<reference evidence="2 3" key="1">
    <citation type="submission" date="2018-08" db="EMBL/GenBank/DDBJ databases">
        <title>Genomic investigation of the strawberry pathogen Phytophthora fragariae indicates pathogenicity is determined by transcriptional variation in three key races.</title>
        <authorList>
            <person name="Adams T.M."/>
            <person name="Armitage A.D."/>
            <person name="Sobczyk M.K."/>
            <person name="Bates H.J."/>
            <person name="Dunwell J.M."/>
            <person name="Nellist C.F."/>
            <person name="Harrison R.J."/>
        </authorList>
    </citation>
    <scope>NUCLEOTIDE SEQUENCE [LARGE SCALE GENOMIC DNA]</scope>
    <source>
        <strain evidence="2 3">BC-1</strain>
    </source>
</reference>
<evidence type="ECO:0000256" key="1">
    <source>
        <dbReference type="SAM" id="MobiDB-lite"/>
    </source>
</evidence>
<name>A0A6A3X6V5_9STRA</name>
<comment type="caution">
    <text evidence="2">The sequence shown here is derived from an EMBL/GenBank/DDBJ whole genome shotgun (WGS) entry which is preliminary data.</text>
</comment>